<proteinExistence type="predicted"/>
<dbReference type="HOGENOM" id="CLU_051764_0_0_1"/>
<name>M4BU06_HYAAE</name>
<dbReference type="EMBL" id="JH597899">
    <property type="status" value="NOT_ANNOTATED_CDS"/>
    <property type="molecule type" value="Genomic_DNA"/>
</dbReference>
<reference evidence="3" key="1">
    <citation type="journal article" date="2010" name="Science">
        <title>Signatures of adaptation to obligate biotrophy in the Hyaloperonospora arabidopsidis genome.</title>
        <authorList>
            <person name="Baxter L."/>
            <person name="Tripathy S."/>
            <person name="Ishaque N."/>
            <person name="Boot N."/>
            <person name="Cabral A."/>
            <person name="Kemen E."/>
            <person name="Thines M."/>
            <person name="Ah-Fong A."/>
            <person name="Anderson R."/>
            <person name="Badejoko W."/>
            <person name="Bittner-Eddy P."/>
            <person name="Boore J.L."/>
            <person name="Chibucos M.C."/>
            <person name="Coates M."/>
            <person name="Dehal P."/>
            <person name="Delehaunty K."/>
            <person name="Dong S."/>
            <person name="Downton P."/>
            <person name="Dumas B."/>
            <person name="Fabro G."/>
            <person name="Fronick C."/>
            <person name="Fuerstenberg S.I."/>
            <person name="Fulton L."/>
            <person name="Gaulin E."/>
            <person name="Govers F."/>
            <person name="Hughes L."/>
            <person name="Humphray S."/>
            <person name="Jiang R.H."/>
            <person name="Judelson H."/>
            <person name="Kamoun S."/>
            <person name="Kyung K."/>
            <person name="Meijer H."/>
            <person name="Minx P."/>
            <person name="Morris P."/>
            <person name="Nelson J."/>
            <person name="Phuntumart V."/>
            <person name="Qutob D."/>
            <person name="Rehmany A."/>
            <person name="Rougon-Cardoso A."/>
            <person name="Ryden P."/>
            <person name="Torto-Alalibo T."/>
            <person name="Studholme D."/>
            <person name="Wang Y."/>
            <person name="Win J."/>
            <person name="Wood J."/>
            <person name="Clifton S.W."/>
            <person name="Rogers J."/>
            <person name="Van den Ackerveken G."/>
            <person name="Jones J.D."/>
            <person name="McDowell J.M."/>
            <person name="Beynon J."/>
            <person name="Tyler B.M."/>
        </authorList>
    </citation>
    <scope>NUCLEOTIDE SEQUENCE [LARGE SCALE GENOMIC DNA]</scope>
    <source>
        <strain evidence="3">Emoy2</strain>
    </source>
</reference>
<organism evidence="2 3">
    <name type="scientific">Hyaloperonospora arabidopsidis (strain Emoy2)</name>
    <name type="common">Downy mildew agent</name>
    <name type="synonym">Peronospora arabidopsidis</name>
    <dbReference type="NCBI Taxonomy" id="559515"/>
    <lineage>
        <taxon>Eukaryota</taxon>
        <taxon>Sar</taxon>
        <taxon>Stramenopiles</taxon>
        <taxon>Oomycota</taxon>
        <taxon>Peronosporomycetes</taxon>
        <taxon>Peronosporales</taxon>
        <taxon>Peronosporaceae</taxon>
        <taxon>Hyaloperonospora</taxon>
    </lineage>
</organism>
<dbReference type="EnsemblProtists" id="HpaT809993">
    <property type="protein sequence ID" value="HpaP809993"/>
    <property type="gene ID" value="HpaG809993"/>
</dbReference>
<accession>M4BU06</accession>
<sequence>MEETVYCGSDTSVPGDARTMSDTPMSEVQPPTTLNPFSERDDANTPLAPHSTPGSDDAIITNPFDGQQQLTVHENKALGAMHKWSRPLRISAKQRTKKKTTSFAGCTALVASAVSASVGQTVTTNPPTDTTSGGKRPRSRDGPGHDVQNIHGLSDSGYPRHFTRYWYWPDDDVVSGFSPHKTGGSLAHRAASVEVGVPKEEHEKVLLGLSGLRETLGKTQSVLDATQARVQALESSHTRMEAQLDLLIRIQQPMARPTSAAKRLQVHVGRITIRLKQAYVEHWMCAQFVWKVERIRKSFLSNDREWSNEAWKQFCLEDSGHYICR</sequence>
<feature type="compositionally biased region" description="Low complexity" evidence="1">
    <location>
        <begin position="120"/>
        <end position="131"/>
    </location>
</feature>
<evidence type="ECO:0000313" key="2">
    <source>
        <dbReference type="EnsemblProtists" id="HpaP809993"/>
    </source>
</evidence>
<dbReference type="Proteomes" id="UP000011713">
    <property type="component" value="Unassembled WGS sequence"/>
</dbReference>
<evidence type="ECO:0000313" key="3">
    <source>
        <dbReference type="Proteomes" id="UP000011713"/>
    </source>
</evidence>
<dbReference type="VEuPathDB" id="FungiDB:HpaG809993"/>
<protein>
    <submittedName>
        <fullName evidence="2">Uncharacterized protein</fullName>
    </submittedName>
</protein>
<feature type="region of interest" description="Disordered" evidence="1">
    <location>
        <begin position="120"/>
        <end position="154"/>
    </location>
</feature>
<reference evidence="2" key="2">
    <citation type="submission" date="2015-06" db="UniProtKB">
        <authorList>
            <consortium name="EnsemblProtists"/>
        </authorList>
    </citation>
    <scope>IDENTIFICATION</scope>
    <source>
        <strain evidence="2">Emoy2</strain>
    </source>
</reference>
<feature type="compositionally biased region" description="Polar residues" evidence="1">
    <location>
        <begin position="20"/>
        <end position="36"/>
    </location>
</feature>
<feature type="region of interest" description="Disordered" evidence="1">
    <location>
        <begin position="1"/>
        <end position="62"/>
    </location>
</feature>
<evidence type="ECO:0000256" key="1">
    <source>
        <dbReference type="SAM" id="MobiDB-lite"/>
    </source>
</evidence>
<keyword evidence="3" id="KW-1185">Reference proteome</keyword>
<dbReference type="InParanoid" id="M4BU06"/>
<dbReference type="AlphaFoldDB" id="M4BU06"/>